<dbReference type="RefSeq" id="WP_193995027.1">
    <property type="nucleotide sequence ID" value="NZ_JADEXP010000236.1"/>
</dbReference>
<evidence type="ECO:0000256" key="1">
    <source>
        <dbReference type="ARBA" id="ARBA00022737"/>
    </source>
</evidence>
<accession>A0A928ZXB2</accession>
<dbReference type="Pfam" id="PF00805">
    <property type="entry name" value="Pentapeptide"/>
    <property type="match status" value="4"/>
</dbReference>
<keyword evidence="4" id="KW-1185">Reference proteome</keyword>
<evidence type="ECO:0000313" key="3">
    <source>
        <dbReference type="EMBL" id="MBE9069108.1"/>
    </source>
</evidence>
<keyword evidence="2" id="KW-0812">Transmembrane</keyword>
<dbReference type="PANTHER" id="PTHR47485:SF1">
    <property type="entry name" value="THYLAKOID LUMENAL 17.4 KDA PROTEIN, CHLOROPLASTIC"/>
    <property type="match status" value="1"/>
</dbReference>
<name>A0A928ZXB2_LEPEC</name>
<evidence type="ECO:0000313" key="4">
    <source>
        <dbReference type="Proteomes" id="UP000615026"/>
    </source>
</evidence>
<keyword evidence="1" id="KW-0677">Repeat</keyword>
<reference evidence="3" key="1">
    <citation type="submission" date="2020-10" db="EMBL/GenBank/DDBJ databases">
        <authorList>
            <person name="Castelo-Branco R."/>
            <person name="Eusebio N."/>
            <person name="Adriana R."/>
            <person name="Vieira A."/>
            <person name="Brugerolle De Fraissinette N."/>
            <person name="Rezende De Castro R."/>
            <person name="Schneider M.P."/>
            <person name="Vasconcelos V."/>
            <person name="Leao P.N."/>
        </authorList>
    </citation>
    <scope>NUCLEOTIDE SEQUENCE</scope>
    <source>
        <strain evidence="3">LEGE 11479</strain>
    </source>
</reference>
<dbReference type="SUPFAM" id="SSF141571">
    <property type="entry name" value="Pentapeptide repeat-like"/>
    <property type="match status" value="1"/>
</dbReference>
<evidence type="ECO:0000256" key="2">
    <source>
        <dbReference type="SAM" id="Phobius"/>
    </source>
</evidence>
<sequence>MAKHKEHTIDDRKRRMYLRQQQKDYEWYLQSPEEFRRQIWEHTFIYKFFEMMRTKAGLGLFCFLSLVIICLWLKYDSSKSPFEVIFDNLESIALGTTGIIFLAEIKDRQRLGQRQAWQVINSARGQTGSGGRIQALEELAKDGVNLEGVAVPKAVLSAINLNGARLIQANLQEARLDRVQLIKADLFQADLRKTDFYEANLTQARLQLALLEGANFTGADLRNTQCKYLRFCNVQLISTVFANAHLNGASFLNSDASSAVFNKSILYRAHFDSQLFSAAFCDSQLFGANFHQSQLDDAVLDGAILWKTKLSETSGLTDEQLSLAILCQTQLPHNISANPDRDCQLILQQSSLFMSDTFLENNNHGEHYIKQLKDHLSRNV</sequence>
<organism evidence="3 4">
    <name type="scientific">Leptolyngbya cf. ectocarpi LEGE 11479</name>
    <dbReference type="NCBI Taxonomy" id="1828722"/>
    <lineage>
        <taxon>Bacteria</taxon>
        <taxon>Bacillati</taxon>
        <taxon>Cyanobacteriota</taxon>
        <taxon>Cyanophyceae</taxon>
        <taxon>Leptolyngbyales</taxon>
        <taxon>Leptolyngbyaceae</taxon>
        <taxon>Leptolyngbya group</taxon>
        <taxon>Leptolyngbya</taxon>
    </lineage>
</organism>
<proteinExistence type="predicted"/>
<dbReference type="PANTHER" id="PTHR47485">
    <property type="entry name" value="THYLAKOID LUMENAL 17.4 KDA PROTEIN, CHLOROPLASTIC"/>
    <property type="match status" value="1"/>
</dbReference>
<dbReference type="AlphaFoldDB" id="A0A928ZXB2"/>
<dbReference type="EMBL" id="JADEXP010000236">
    <property type="protein sequence ID" value="MBE9069108.1"/>
    <property type="molecule type" value="Genomic_DNA"/>
</dbReference>
<feature type="transmembrane region" description="Helical" evidence="2">
    <location>
        <begin position="56"/>
        <end position="75"/>
    </location>
</feature>
<gene>
    <name evidence="3" type="ORF">IQ260_20895</name>
</gene>
<protein>
    <submittedName>
        <fullName evidence="3">Pentapeptide repeat-containing protein</fullName>
    </submittedName>
</protein>
<dbReference type="InterPro" id="IPR001646">
    <property type="entry name" value="5peptide_repeat"/>
</dbReference>
<keyword evidence="2" id="KW-0472">Membrane</keyword>
<keyword evidence="2" id="KW-1133">Transmembrane helix</keyword>
<comment type="caution">
    <text evidence="3">The sequence shown here is derived from an EMBL/GenBank/DDBJ whole genome shotgun (WGS) entry which is preliminary data.</text>
</comment>
<dbReference type="Gene3D" id="2.160.20.80">
    <property type="entry name" value="E3 ubiquitin-protein ligase SopA"/>
    <property type="match status" value="1"/>
</dbReference>
<dbReference type="Proteomes" id="UP000615026">
    <property type="component" value="Unassembled WGS sequence"/>
</dbReference>